<feature type="signal peptide" evidence="2">
    <location>
        <begin position="1"/>
        <end position="29"/>
    </location>
</feature>
<gene>
    <name evidence="3" type="ORF">LSH36_753g00014</name>
</gene>
<accession>A0AAD9J0S9</accession>
<feature type="chain" id="PRO_5042048264" evidence="2">
    <location>
        <begin position="30"/>
        <end position="240"/>
    </location>
</feature>
<reference evidence="3" key="1">
    <citation type="journal article" date="2023" name="Mol. Biol. Evol.">
        <title>Third-Generation Sequencing Reveals the Adaptive Role of the Epigenome in Three Deep-Sea Polychaetes.</title>
        <authorList>
            <person name="Perez M."/>
            <person name="Aroh O."/>
            <person name="Sun Y."/>
            <person name="Lan Y."/>
            <person name="Juniper S.K."/>
            <person name="Young C.R."/>
            <person name="Angers B."/>
            <person name="Qian P.Y."/>
        </authorList>
    </citation>
    <scope>NUCLEOTIDE SEQUENCE</scope>
    <source>
        <strain evidence="3">P08H-3</strain>
    </source>
</reference>
<organism evidence="3 4">
    <name type="scientific">Paralvinella palmiformis</name>
    <dbReference type="NCBI Taxonomy" id="53620"/>
    <lineage>
        <taxon>Eukaryota</taxon>
        <taxon>Metazoa</taxon>
        <taxon>Spiralia</taxon>
        <taxon>Lophotrochozoa</taxon>
        <taxon>Annelida</taxon>
        <taxon>Polychaeta</taxon>
        <taxon>Sedentaria</taxon>
        <taxon>Canalipalpata</taxon>
        <taxon>Terebellida</taxon>
        <taxon>Terebelliformia</taxon>
        <taxon>Alvinellidae</taxon>
        <taxon>Paralvinella</taxon>
    </lineage>
</organism>
<keyword evidence="4" id="KW-1185">Reference proteome</keyword>
<name>A0AAD9J0S9_9ANNE</name>
<dbReference type="AlphaFoldDB" id="A0AAD9J0S9"/>
<evidence type="ECO:0000256" key="2">
    <source>
        <dbReference type="SAM" id="SignalP"/>
    </source>
</evidence>
<evidence type="ECO:0000313" key="3">
    <source>
        <dbReference type="EMBL" id="KAK2144464.1"/>
    </source>
</evidence>
<feature type="compositionally biased region" description="Basic and acidic residues" evidence="1">
    <location>
        <begin position="222"/>
        <end position="231"/>
    </location>
</feature>
<sequence>MAEAGKCIALFLMASLGLFVAMAVGDADADGPLAEAEQNNPSSFMQRLEDSYQEYFNNDQYELKNDETGASPTGKVPRKVIASKRGISWDELYSNPSRQTMGFWKRFMPSKANAFWKRQDGFKTDGQLSGFWKRNSFGNGDKNEGFWKRSGPIAYSEDDQVSPKRSFIPLQVLFHPKYRNILAMNKVAPPLRNNVSMDWLIRTLSKQGRVPSSEEPDLPLPPKDRRQEPKLNPDFNPTGW</sequence>
<evidence type="ECO:0000313" key="4">
    <source>
        <dbReference type="Proteomes" id="UP001208570"/>
    </source>
</evidence>
<comment type="caution">
    <text evidence="3">The sequence shown here is derived from an EMBL/GenBank/DDBJ whole genome shotgun (WGS) entry which is preliminary data.</text>
</comment>
<proteinExistence type="predicted"/>
<protein>
    <submittedName>
        <fullName evidence="3">Uncharacterized protein</fullName>
    </submittedName>
</protein>
<keyword evidence="2" id="KW-0732">Signal</keyword>
<dbReference type="EMBL" id="JAODUP010000753">
    <property type="protein sequence ID" value="KAK2144464.1"/>
    <property type="molecule type" value="Genomic_DNA"/>
</dbReference>
<evidence type="ECO:0000256" key="1">
    <source>
        <dbReference type="SAM" id="MobiDB-lite"/>
    </source>
</evidence>
<dbReference type="Proteomes" id="UP001208570">
    <property type="component" value="Unassembled WGS sequence"/>
</dbReference>
<feature type="region of interest" description="Disordered" evidence="1">
    <location>
        <begin position="206"/>
        <end position="240"/>
    </location>
</feature>